<dbReference type="AlphaFoldDB" id="A0A165BPL4"/>
<dbReference type="GeneID" id="63830362"/>
<dbReference type="Proteomes" id="UP000076871">
    <property type="component" value="Unassembled WGS sequence"/>
</dbReference>
<reference evidence="2 3" key="1">
    <citation type="journal article" date="2016" name="Mol. Biol. Evol.">
        <title>Comparative Genomics of Early-Diverging Mushroom-Forming Fungi Provides Insights into the Origins of Lignocellulose Decay Capabilities.</title>
        <authorList>
            <person name="Nagy L.G."/>
            <person name="Riley R."/>
            <person name="Tritt A."/>
            <person name="Adam C."/>
            <person name="Daum C."/>
            <person name="Floudas D."/>
            <person name="Sun H."/>
            <person name="Yadav J.S."/>
            <person name="Pangilinan J."/>
            <person name="Larsson K.H."/>
            <person name="Matsuura K."/>
            <person name="Barry K."/>
            <person name="Labutti K."/>
            <person name="Kuo R."/>
            <person name="Ohm R.A."/>
            <person name="Bhattacharya S.S."/>
            <person name="Shirouzu T."/>
            <person name="Yoshinaga Y."/>
            <person name="Martin F.M."/>
            <person name="Grigoriev I.V."/>
            <person name="Hibbett D.S."/>
        </authorList>
    </citation>
    <scope>NUCLEOTIDE SEQUENCE [LARGE SCALE GENOMIC DNA]</scope>
    <source>
        <strain evidence="2 3">93-53</strain>
    </source>
</reference>
<keyword evidence="3" id="KW-1185">Reference proteome</keyword>
<organism evidence="2 3">
    <name type="scientific">Laetiporus sulphureus 93-53</name>
    <dbReference type="NCBI Taxonomy" id="1314785"/>
    <lineage>
        <taxon>Eukaryota</taxon>
        <taxon>Fungi</taxon>
        <taxon>Dikarya</taxon>
        <taxon>Basidiomycota</taxon>
        <taxon>Agaricomycotina</taxon>
        <taxon>Agaricomycetes</taxon>
        <taxon>Polyporales</taxon>
        <taxon>Laetiporus</taxon>
    </lineage>
</organism>
<dbReference type="InParanoid" id="A0A165BPL4"/>
<sequence length="71" mass="7478">MRVGDPEGLEGRAAVLSVQVVFGKGWTDVLMPVNPLTADFLRLLTSHVPTDTDDANGADDAVNSMDSPPPT</sequence>
<feature type="region of interest" description="Disordered" evidence="1">
    <location>
        <begin position="48"/>
        <end position="71"/>
    </location>
</feature>
<protein>
    <submittedName>
        <fullName evidence="2">Uncharacterized protein</fullName>
    </submittedName>
</protein>
<evidence type="ECO:0000313" key="2">
    <source>
        <dbReference type="EMBL" id="KZT01426.1"/>
    </source>
</evidence>
<gene>
    <name evidence="2" type="ORF">LAESUDRAFT_763803</name>
</gene>
<dbReference type="RefSeq" id="XP_040759166.1">
    <property type="nucleotide sequence ID" value="XM_040913334.1"/>
</dbReference>
<evidence type="ECO:0000313" key="3">
    <source>
        <dbReference type="Proteomes" id="UP000076871"/>
    </source>
</evidence>
<name>A0A165BPL4_9APHY</name>
<dbReference type="EMBL" id="KV427665">
    <property type="protein sequence ID" value="KZT01426.1"/>
    <property type="molecule type" value="Genomic_DNA"/>
</dbReference>
<proteinExistence type="predicted"/>
<evidence type="ECO:0000256" key="1">
    <source>
        <dbReference type="SAM" id="MobiDB-lite"/>
    </source>
</evidence>
<accession>A0A165BPL4</accession>